<feature type="compositionally biased region" description="Low complexity" evidence="1">
    <location>
        <begin position="281"/>
        <end position="313"/>
    </location>
</feature>
<evidence type="ECO:0000256" key="1">
    <source>
        <dbReference type="SAM" id="MobiDB-lite"/>
    </source>
</evidence>
<dbReference type="AlphaFoldDB" id="A0A816P4B0"/>
<protein>
    <submittedName>
        <fullName evidence="2">Uncharacterized protein</fullName>
    </submittedName>
</protein>
<dbReference type="Proteomes" id="UP000663887">
    <property type="component" value="Unassembled WGS sequence"/>
</dbReference>
<feature type="region of interest" description="Disordered" evidence="1">
    <location>
        <begin position="1"/>
        <end position="44"/>
    </location>
</feature>
<feature type="compositionally biased region" description="Basic and acidic residues" evidence="1">
    <location>
        <begin position="21"/>
        <end position="30"/>
    </location>
</feature>
<organism evidence="2 3">
    <name type="scientific">Rotaria magnacalcarata</name>
    <dbReference type="NCBI Taxonomy" id="392030"/>
    <lineage>
        <taxon>Eukaryota</taxon>
        <taxon>Metazoa</taxon>
        <taxon>Spiralia</taxon>
        <taxon>Gnathifera</taxon>
        <taxon>Rotifera</taxon>
        <taxon>Eurotatoria</taxon>
        <taxon>Bdelloidea</taxon>
        <taxon>Philodinida</taxon>
        <taxon>Philodinidae</taxon>
        <taxon>Rotaria</taxon>
    </lineage>
</organism>
<comment type="caution">
    <text evidence="2">The sequence shown here is derived from an EMBL/GenBank/DDBJ whole genome shotgun (WGS) entry which is preliminary data.</text>
</comment>
<accession>A0A816P4B0</accession>
<gene>
    <name evidence="2" type="ORF">XDN619_LOCUS7190</name>
</gene>
<proteinExistence type="predicted"/>
<name>A0A816P4B0_9BILA</name>
<evidence type="ECO:0000313" key="2">
    <source>
        <dbReference type="EMBL" id="CAF2043674.1"/>
    </source>
</evidence>
<feature type="region of interest" description="Disordered" evidence="1">
    <location>
        <begin position="273"/>
        <end position="337"/>
    </location>
</feature>
<dbReference type="EMBL" id="CAJNRG010002121">
    <property type="protein sequence ID" value="CAF2043674.1"/>
    <property type="molecule type" value="Genomic_DNA"/>
</dbReference>
<reference evidence="2" key="1">
    <citation type="submission" date="2021-02" db="EMBL/GenBank/DDBJ databases">
        <authorList>
            <person name="Nowell W R."/>
        </authorList>
    </citation>
    <scope>NUCLEOTIDE SEQUENCE</scope>
</reference>
<evidence type="ECO:0000313" key="3">
    <source>
        <dbReference type="Proteomes" id="UP000663887"/>
    </source>
</evidence>
<sequence length="337" mass="37899">MIGRGSGESQNYLMDPLSDGRSSKRPRDGTEPPQDNHLPVAFGNGSEQTLVNTARQEETSKDQSHLNRDTLLLVEALKGNIKDRLRSDPSIIKRELIEDAVANVRRERKYKQLNIDQWKKNLPSDINNCPEHILKLAMAYGDDPNDVKAVLEEKMNESQEETNTSLVKIIAPLKALKKELSGIRPPNLFQAVLNIKNNEFNRADRILFSEASYWMNNPSAYTVDIAHDQVEAIRLTHYNSQDPQQLYTFIKKNRTFDDAYTYLQNLAKEQARVSSARSNRTQSTGQQQISGSILRQASNDGNDSNPTSPSSSKSRNDTQGSSSTLARPSSRSHETNV</sequence>